<dbReference type="Proteomes" id="UP001073227">
    <property type="component" value="Unassembled WGS sequence"/>
</dbReference>
<dbReference type="PANTHER" id="PTHR30212">
    <property type="entry name" value="PROTEIN YIIM"/>
    <property type="match status" value="1"/>
</dbReference>
<accession>A0ABT3ZF24</accession>
<evidence type="ECO:0000313" key="3">
    <source>
        <dbReference type="Proteomes" id="UP001073227"/>
    </source>
</evidence>
<gene>
    <name evidence="2" type="ORF">OEG84_21670</name>
</gene>
<organism evidence="2 3">
    <name type="scientific">Hoeflea algicola</name>
    <dbReference type="NCBI Taxonomy" id="2983763"/>
    <lineage>
        <taxon>Bacteria</taxon>
        <taxon>Pseudomonadati</taxon>
        <taxon>Pseudomonadota</taxon>
        <taxon>Alphaproteobacteria</taxon>
        <taxon>Hyphomicrobiales</taxon>
        <taxon>Rhizobiaceae</taxon>
        <taxon>Hoeflea</taxon>
    </lineage>
</organism>
<evidence type="ECO:0000259" key="1">
    <source>
        <dbReference type="PROSITE" id="PS51340"/>
    </source>
</evidence>
<dbReference type="InterPro" id="IPR011037">
    <property type="entry name" value="Pyrv_Knase-like_insert_dom_sf"/>
</dbReference>
<dbReference type="SUPFAM" id="SSF50800">
    <property type="entry name" value="PK beta-barrel domain-like"/>
    <property type="match status" value="1"/>
</dbReference>
<dbReference type="RefSeq" id="WP_267655676.1">
    <property type="nucleotide sequence ID" value="NZ_JAOVZR010000001.1"/>
</dbReference>
<dbReference type="EMBL" id="JAOVZR010000001">
    <property type="protein sequence ID" value="MCY0150241.1"/>
    <property type="molecule type" value="Genomic_DNA"/>
</dbReference>
<reference evidence="2" key="1">
    <citation type="submission" date="2022-10" db="EMBL/GenBank/DDBJ databases">
        <title>Hoeflea sp. G2-23, isolated from marine algae.</title>
        <authorList>
            <person name="Kristyanto S."/>
            <person name="Kim J.M."/>
            <person name="Jeon C.O."/>
        </authorList>
    </citation>
    <scope>NUCLEOTIDE SEQUENCE</scope>
    <source>
        <strain evidence="2">G2-23</strain>
    </source>
</reference>
<comment type="caution">
    <text evidence="2">The sequence shown here is derived from an EMBL/GenBank/DDBJ whole genome shotgun (WGS) entry which is preliminary data.</text>
</comment>
<feature type="domain" description="MOSC" evidence="1">
    <location>
        <begin position="40"/>
        <end position="177"/>
    </location>
</feature>
<dbReference type="PANTHER" id="PTHR30212:SF2">
    <property type="entry name" value="PROTEIN YIIM"/>
    <property type="match status" value="1"/>
</dbReference>
<dbReference type="Gene3D" id="2.40.33.20">
    <property type="entry name" value="PK beta-barrel domain-like"/>
    <property type="match status" value="1"/>
</dbReference>
<dbReference type="Pfam" id="PF03473">
    <property type="entry name" value="MOSC"/>
    <property type="match status" value="1"/>
</dbReference>
<protein>
    <submittedName>
        <fullName evidence="2">MOSC domain-containing protein</fullName>
    </submittedName>
</protein>
<proteinExistence type="predicted"/>
<dbReference type="PROSITE" id="PS51340">
    <property type="entry name" value="MOSC"/>
    <property type="match status" value="1"/>
</dbReference>
<name>A0ABT3ZF24_9HYPH</name>
<keyword evidence="3" id="KW-1185">Reference proteome</keyword>
<dbReference type="InterPro" id="IPR052353">
    <property type="entry name" value="Benzoxazolinone_Detox_Enz"/>
</dbReference>
<dbReference type="InterPro" id="IPR005302">
    <property type="entry name" value="MoCF_Sase_C"/>
</dbReference>
<sequence>MSTSPHDPPAVELRAVIIGLYVGQPHERWAGKPPSAIGKHPIDTAQELTDTGFVDDQQADLKVHGGLEKAVHHYAAEHYPTWRSELGAIADEFGPGRFGENISTRGMTEANLCIGDVLAMGSAVVEISQGRQPCWKLNAHTGIQTMAALFQQTVRTGWYYRVLEPGAVRVGDEVRRLECPNPDWSVERVTRARLNPRVDPEIAAALAELPRLAGGWAEAFRKKAQRDYREDIAARLDGPA</sequence>
<evidence type="ECO:0000313" key="2">
    <source>
        <dbReference type="EMBL" id="MCY0150241.1"/>
    </source>
</evidence>